<dbReference type="OrthoDB" id="3267566at2759"/>
<dbReference type="CDD" id="cd00303">
    <property type="entry name" value="retropepsin_like"/>
    <property type="match status" value="1"/>
</dbReference>
<protein>
    <submittedName>
        <fullName evidence="2">Uncharacterized protein</fullName>
    </submittedName>
</protein>
<reference evidence="3" key="1">
    <citation type="journal article" date="2017" name="Nat. Ecol. Evol.">
        <title>Genome expansion and lineage-specific genetic innovations in the forest pathogenic fungi Armillaria.</title>
        <authorList>
            <person name="Sipos G."/>
            <person name="Prasanna A.N."/>
            <person name="Walter M.C."/>
            <person name="O'Connor E."/>
            <person name="Balint B."/>
            <person name="Krizsan K."/>
            <person name="Kiss B."/>
            <person name="Hess J."/>
            <person name="Varga T."/>
            <person name="Slot J."/>
            <person name="Riley R."/>
            <person name="Boka B."/>
            <person name="Rigling D."/>
            <person name="Barry K."/>
            <person name="Lee J."/>
            <person name="Mihaltcheva S."/>
            <person name="LaButti K."/>
            <person name="Lipzen A."/>
            <person name="Waldron R."/>
            <person name="Moloney N.M."/>
            <person name="Sperisen C."/>
            <person name="Kredics L."/>
            <person name="Vagvoelgyi C."/>
            <person name="Patrignani A."/>
            <person name="Fitzpatrick D."/>
            <person name="Nagy I."/>
            <person name="Doyle S."/>
            <person name="Anderson J.B."/>
            <person name="Grigoriev I.V."/>
            <person name="Gueldener U."/>
            <person name="Muensterkoetter M."/>
            <person name="Nagy L.G."/>
        </authorList>
    </citation>
    <scope>NUCLEOTIDE SEQUENCE [LARGE SCALE GENOMIC DNA]</scope>
    <source>
        <strain evidence="3">C18/9</strain>
    </source>
</reference>
<accession>A0A284R2F5</accession>
<dbReference type="Gene3D" id="2.40.70.10">
    <property type="entry name" value="Acid Proteases"/>
    <property type="match status" value="1"/>
</dbReference>
<feature type="region of interest" description="Disordered" evidence="1">
    <location>
        <begin position="160"/>
        <end position="234"/>
    </location>
</feature>
<dbReference type="Proteomes" id="UP000219338">
    <property type="component" value="Unassembled WGS sequence"/>
</dbReference>
<feature type="region of interest" description="Disordered" evidence="1">
    <location>
        <begin position="264"/>
        <end position="290"/>
    </location>
</feature>
<dbReference type="EMBL" id="FUEG01000004">
    <property type="protein sequence ID" value="SJL02911.1"/>
    <property type="molecule type" value="Genomic_DNA"/>
</dbReference>
<sequence>MTSAPVPESQNRYAALSVEECNDDNDDNIDTPLKGCHDTSPARAEAKAVNPAGHKAESLLTLQGAEHHTSSLRGETQPTKALGGKSPTTVTPIDTASLPCRTDGTWAKLKDTPCEALLQNEQAAPTLGSPIATVSVESRLDGALENTARLPGQERVRMTPATTPMSARAGPCPGLGIKRHTPENPDGQGRTDGLPGTRDRDRSILPLKEQGSAKAQKRPAAGQDPTSTQAVKRGHQVTCIEVPDEDDDTAFQLWLAKERLPAMARKEATSNEPAQSSTTGNELNSVPMTKPDSRWLKPFDVDWMLRTLRQGGEEAKERLYELHKPPRYLRRRQNGDRDFSLEVQLRPCTGTQTLSTKALIDSGCMSSAINRAFVQQHQLDTKRTSVPIAVYNADGTCNQARDITEFVELRLTISNHSERIDLTVTDLGSKDLYLGHDWLKRHNLVINWEMGTIIFGRCQCVKNHFPLPNADPKDPWDEELEDGDRILAVNMEEEIVI</sequence>
<dbReference type="Pfam" id="PF08284">
    <property type="entry name" value="RVP_2"/>
    <property type="match status" value="1"/>
</dbReference>
<organism evidence="2 3">
    <name type="scientific">Armillaria ostoyae</name>
    <name type="common">Armillaria root rot fungus</name>
    <dbReference type="NCBI Taxonomy" id="47428"/>
    <lineage>
        <taxon>Eukaryota</taxon>
        <taxon>Fungi</taxon>
        <taxon>Dikarya</taxon>
        <taxon>Basidiomycota</taxon>
        <taxon>Agaricomycotina</taxon>
        <taxon>Agaricomycetes</taxon>
        <taxon>Agaricomycetidae</taxon>
        <taxon>Agaricales</taxon>
        <taxon>Marasmiineae</taxon>
        <taxon>Physalacriaceae</taxon>
        <taxon>Armillaria</taxon>
    </lineage>
</organism>
<proteinExistence type="predicted"/>
<keyword evidence="3" id="KW-1185">Reference proteome</keyword>
<evidence type="ECO:0000313" key="3">
    <source>
        <dbReference type="Proteomes" id="UP000219338"/>
    </source>
</evidence>
<feature type="region of interest" description="Disordered" evidence="1">
    <location>
        <begin position="21"/>
        <end position="101"/>
    </location>
</feature>
<gene>
    <name evidence="2" type="ORF">ARMOST_06252</name>
</gene>
<dbReference type="AlphaFoldDB" id="A0A284R2F5"/>
<name>A0A284R2F5_ARMOS</name>
<feature type="compositionally biased region" description="Polar residues" evidence="1">
    <location>
        <begin position="270"/>
        <end position="287"/>
    </location>
</feature>
<dbReference type="SUPFAM" id="SSF50630">
    <property type="entry name" value="Acid proteases"/>
    <property type="match status" value="1"/>
</dbReference>
<evidence type="ECO:0000313" key="2">
    <source>
        <dbReference type="EMBL" id="SJL02911.1"/>
    </source>
</evidence>
<evidence type="ECO:0000256" key="1">
    <source>
        <dbReference type="SAM" id="MobiDB-lite"/>
    </source>
</evidence>
<dbReference type="InterPro" id="IPR021109">
    <property type="entry name" value="Peptidase_aspartic_dom_sf"/>
</dbReference>